<keyword evidence="2" id="KW-0808">Transferase</keyword>
<comment type="caution">
    <text evidence="4">The sequence shown here is derived from an EMBL/GenBank/DDBJ whole genome shotgun (WGS) entry which is preliminary data.</text>
</comment>
<organism evidence="4 5">
    <name type="scientific">Amblyomma americanum</name>
    <name type="common">Lone star tick</name>
    <dbReference type="NCBI Taxonomy" id="6943"/>
    <lineage>
        <taxon>Eukaryota</taxon>
        <taxon>Metazoa</taxon>
        <taxon>Ecdysozoa</taxon>
        <taxon>Arthropoda</taxon>
        <taxon>Chelicerata</taxon>
        <taxon>Arachnida</taxon>
        <taxon>Acari</taxon>
        <taxon>Parasitiformes</taxon>
        <taxon>Ixodida</taxon>
        <taxon>Ixodoidea</taxon>
        <taxon>Ixodidae</taxon>
        <taxon>Amblyomminae</taxon>
        <taxon>Amblyomma</taxon>
    </lineage>
</organism>
<dbReference type="Proteomes" id="UP001321473">
    <property type="component" value="Unassembled WGS sequence"/>
</dbReference>
<reference evidence="4 5" key="1">
    <citation type="journal article" date="2023" name="Arcadia Sci">
        <title>De novo assembly of a long-read Amblyomma americanum tick genome.</title>
        <authorList>
            <person name="Chou S."/>
            <person name="Poskanzer K.E."/>
            <person name="Rollins M."/>
            <person name="Thuy-Boun P.S."/>
        </authorList>
    </citation>
    <scope>NUCLEOTIDE SEQUENCE [LARGE SCALE GENOMIC DNA]</scope>
    <source>
        <strain evidence="4">F_SG_1</strain>
        <tissue evidence="4">Salivary glands</tissue>
    </source>
</reference>
<evidence type="ECO:0000259" key="3">
    <source>
        <dbReference type="Pfam" id="PF00685"/>
    </source>
</evidence>
<dbReference type="GO" id="GO:0008146">
    <property type="term" value="F:sulfotransferase activity"/>
    <property type="evidence" value="ECO:0007669"/>
    <property type="project" value="InterPro"/>
</dbReference>
<feature type="domain" description="Sulfotransferase" evidence="3">
    <location>
        <begin position="37"/>
        <end position="293"/>
    </location>
</feature>
<dbReference type="EMBL" id="JARKHS020017973">
    <property type="protein sequence ID" value="KAK8772673.1"/>
    <property type="molecule type" value="Genomic_DNA"/>
</dbReference>
<sequence>MPGRRPYRQIIDGVPRCPWINPEVFRKNLSFRAAEGDLVQCTYPKSGTHLVQYITQLIIKRGEAISDYGEFTHNARAFEYTECADWKSVLPMRLFFTHLPLRRETMNDEAKYVYVARNPWDVCASMFRMMTDVSIYRFQDGTFEEFLEPFIEGDLGYGDYFEHVAYGYALKDEPNMFFVTYEELTKDTKGTVLKLAYFLGENYGRVLEEDDQALQNVLNYSKAEHMRKIIVVETRKNKTPEWDGVFTRNNVTSKSGYEGDKNKYTVVKEAKVGSWKDYFTPEMLVRLENKIQQLGDKVSFMELWSDIREEAITLSRM</sequence>
<dbReference type="Gene3D" id="3.40.50.300">
    <property type="entry name" value="P-loop containing nucleotide triphosphate hydrolases"/>
    <property type="match status" value="1"/>
</dbReference>
<evidence type="ECO:0000256" key="2">
    <source>
        <dbReference type="ARBA" id="ARBA00022679"/>
    </source>
</evidence>
<gene>
    <name evidence="4" type="ORF">V5799_024084</name>
</gene>
<evidence type="ECO:0000313" key="4">
    <source>
        <dbReference type="EMBL" id="KAK8772673.1"/>
    </source>
</evidence>
<name>A0AAQ4EDL4_AMBAM</name>
<comment type="similarity">
    <text evidence="1">Belongs to the sulfotransferase 1 family.</text>
</comment>
<dbReference type="PANTHER" id="PTHR11783">
    <property type="entry name" value="SULFOTRANSFERASE SULT"/>
    <property type="match status" value="1"/>
</dbReference>
<dbReference type="Pfam" id="PF00685">
    <property type="entry name" value="Sulfotransfer_1"/>
    <property type="match status" value="1"/>
</dbReference>
<dbReference type="InterPro" id="IPR027417">
    <property type="entry name" value="P-loop_NTPase"/>
</dbReference>
<dbReference type="AlphaFoldDB" id="A0AAQ4EDL4"/>
<dbReference type="SUPFAM" id="SSF52540">
    <property type="entry name" value="P-loop containing nucleoside triphosphate hydrolases"/>
    <property type="match status" value="1"/>
</dbReference>
<accession>A0AAQ4EDL4</accession>
<protein>
    <recommendedName>
        <fullName evidence="3">Sulfotransferase domain-containing protein</fullName>
    </recommendedName>
</protein>
<dbReference type="InterPro" id="IPR000863">
    <property type="entry name" value="Sulfotransferase_dom"/>
</dbReference>
<keyword evidence="5" id="KW-1185">Reference proteome</keyword>
<proteinExistence type="inferred from homology"/>
<evidence type="ECO:0000313" key="5">
    <source>
        <dbReference type="Proteomes" id="UP001321473"/>
    </source>
</evidence>
<evidence type="ECO:0000256" key="1">
    <source>
        <dbReference type="ARBA" id="ARBA00005771"/>
    </source>
</evidence>